<evidence type="ECO:0000313" key="1">
    <source>
        <dbReference type="EMBL" id="KAH0858723.1"/>
    </source>
</evidence>
<reference evidence="1 2" key="1">
    <citation type="submission" date="2021-05" db="EMBL/GenBank/DDBJ databases">
        <title>Genome Assembly of Synthetic Allotetraploid Brassica napus Reveals Homoeologous Exchanges between Subgenomes.</title>
        <authorList>
            <person name="Davis J.T."/>
        </authorList>
    </citation>
    <scope>NUCLEOTIDE SEQUENCE [LARGE SCALE GENOMIC DNA]</scope>
    <source>
        <strain evidence="2">cv. Da-Ae</strain>
        <tissue evidence="1">Seedling</tissue>
    </source>
</reference>
<proteinExistence type="predicted"/>
<accession>A0ABQ7XS35</accession>
<evidence type="ECO:0000313" key="2">
    <source>
        <dbReference type="Proteomes" id="UP000824890"/>
    </source>
</evidence>
<keyword evidence="2" id="KW-1185">Reference proteome</keyword>
<dbReference type="EMBL" id="JAGKQM010000019">
    <property type="protein sequence ID" value="KAH0858723.1"/>
    <property type="molecule type" value="Genomic_DNA"/>
</dbReference>
<comment type="caution">
    <text evidence="1">The sequence shown here is derived from an EMBL/GenBank/DDBJ whole genome shotgun (WGS) entry which is preliminary data.</text>
</comment>
<name>A0ABQ7XS35_BRANA</name>
<gene>
    <name evidence="1" type="ORF">HID58_086984</name>
</gene>
<dbReference type="Proteomes" id="UP000824890">
    <property type="component" value="Unassembled WGS sequence"/>
</dbReference>
<organism evidence="1 2">
    <name type="scientific">Brassica napus</name>
    <name type="common">Rape</name>
    <dbReference type="NCBI Taxonomy" id="3708"/>
    <lineage>
        <taxon>Eukaryota</taxon>
        <taxon>Viridiplantae</taxon>
        <taxon>Streptophyta</taxon>
        <taxon>Embryophyta</taxon>
        <taxon>Tracheophyta</taxon>
        <taxon>Spermatophyta</taxon>
        <taxon>Magnoliopsida</taxon>
        <taxon>eudicotyledons</taxon>
        <taxon>Gunneridae</taxon>
        <taxon>Pentapetalae</taxon>
        <taxon>rosids</taxon>
        <taxon>malvids</taxon>
        <taxon>Brassicales</taxon>
        <taxon>Brassicaceae</taxon>
        <taxon>Brassiceae</taxon>
        <taxon>Brassica</taxon>
    </lineage>
</organism>
<protein>
    <submittedName>
        <fullName evidence="1">Uncharacterized protein</fullName>
    </submittedName>
</protein>
<sequence length="224" mass="25324">MEQTVVWMRMAALVHRRAQRKERKSMTVLWIVSVGGEKEAFRKYLEFVELLILSPKVLFLFQDDKQFLDTCFVSNQYVHRPCSSDSSYGNCCNFVEFPRKLLTGQDTLMLGTGYYLTESGIASLLAEGKVPIGIGNASLTRTLMEFQRIFELKGLKKADQQSILDDFNKHGPGFTEPSVSGAMPQVVPTHLHCRWTNMLSSALSSRGLNQAHQRLLQELKSSIS</sequence>